<sequence length="65" mass="7328">MLTIILILLLIIAVFQWFSNNMALKGTLYLLSLKYGEQILDDVDIKESIKTAIGKTLEDISSKNL</sequence>
<name>A0AA49X4Z5_9VIRU</name>
<proteinExistence type="predicted"/>
<organism evidence="1">
    <name type="scientific">Firmicutes phage HS16</name>
    <dbReference type="NCBI Taxonomy" id="3056394"/>
    <lineage>
        <taxon>Viruses</taxon>
    </lineage>
</organism>
<accession>A0AA49X4Z5</accession>
<protein>
    <submittedName>
        <fullName evidence="1">Uncharacterized protein</fullName>
    </submittedName>
</protein>
<dbReference type="EMBL" id="OQ890324">
    <property type="protein sequence ID" value="WLJ26278.1"/>
    <property type="molecule type" value="Genomic_DNA"/>
</dbReference>
<evidence type="ECO:0000313" key="1">
    <source>
        <dbReference type="EMBL" id="WLJ26278.1"/>
    </source>
</evidence>
<reference evidence="1" key="1">
    <citation type="submission" date="2023-04" db="EMBL/GenBank/DDBJ databases">
        <title>The human skin virome in hidradenitis suppurativa patients.</title>
        <authorList>
            <person name="Jansen D."/>
        </authorList>
    </citation>
    <scope>NUCLEOTIDE SEQUENCE</scope>
    <source>
        <strain evidence="1">VC4_HSPhageA</strain>
    </source>
</reference>